<proteinExistence type="predicted"/>
<dbReference type="Gene3D" id="3.30.40.10">
    <property type="entry name" value="Zinc/RING finger domain, C3HC4 (zinc finger)"/>
    <property type="match status" value="1"/>
</dbReference>
<name>A0ABM0M7H0_SACKO</name>
<dbReference type="PANTHER" id="PTHR22937">
    <property type="entry name" value="E3 UBIQUITIN-PROTEIN LIGASE RNF165"/>
    <property type="match status" value="1"/>
</dbReference>
<comment type="catalytic activity">
    <reaction evidence="1">
        <text>S-ubiquitinyl-[E2 ubiquitin-conjugating enzyme]-L-cysteine + [acceptor protein]-L-lysine = [E2 ubiquitin-conjugating enzyme]-L-cysteine + N(6)-ubiquitinyl-[acceptor protein]-L-lysine.</text>
        <dbReference type="EC" id="2.3.2.27"/>
    </reaction>
</comment>
<reference evidence="11" key="1">
    <citation type="submission" date="2025-08" db="UniProtKB">
        <authorList>
            <consortium name="RefSeq"/>
        </authorList>
    </citation>
    <scope>IDENTIFICATION</scope>
    <source>
        <tissue evidence="11">Testes</tissue>
    </source>
</reference>
<organism evidence="10 11">
    <name type="scientific">Saccoglossus kowalevskii</name>
    <name type="common">Acorn worm</name>
    <dbReference type="NCBI Taxonomy" id="10224"/>
    <lineage>
        <taxon>Eukaryota</taxon>
        <taxon>Metazoa</taxon>
        <taxon>Hemichordata</taxon>
        <taxon>Enteropneusta</taxon>
        <taxon>Harrimaniidae</taxon>
        <taxon>Saccoglossus</taxon>
    </lineage>
</organism>
<evidence type="ECO:0000256" key="5">
    <source>
        <dbReference type="ARBA" id="ARBA00022771"/>
    </source>
</evidence>
<sequence>MPEMIPPLFPTRHFPPMLGRVNVMSRTARLMFGRPTYEELVNLEDRLGHVNRGASPTTIERHTFPHKYQKVKRVSDSEEPETETDKCTICLSQFEVNDDVRRLPCMHLFHIACVDQWLATNKRCPICRVDIETQLTKDPS</sequence>
<dbReference type="InterPro" id="IPR013083">
    <property type="entry name" value="Znf_RING/FYVE/PHD"/>
</dbReference>
<feature type="domain" description="RING-type" evidence="9">
    <location>
        <begin position="87"/>
        <end position="128"/>
    </location>
</feature>
<dbReference type="EC" id="2.3.2.27" evidence="2"/>
<evidence type="ECO:0000256" key="2">
    <source>
        <dbReference type="ARBA" id="ARBA00012483"/>
    </source>
</evidence>
<dbReference type="GeneID" id="102801940"/>
<evidence type="ECO:0000256" key="3">
    <source>
        <dbReference type="ARBA" id="ARBA00022679"/>
    </source>
</evidence>
<dbReference type="RefSeq" id="XP_006815961.1">
    <property type="nucleotide sequence ID" value="XM_006815898.1"/>
</dbReference>
<dbReference type="InterPro" id="IPR045191">
    <property type="entry name" value="MBR1/2-like"/>
</dbReference>
<evidence type="ECO:0000256" key="4">
    <source>
        <dbReference type="ARBA" id="ARBA00022723"/>
    </source>
</evidence>
<dbReference type="PROSITE" id="PS50089">
    <property type="entry name" value="ZF_RING_2"/>
    <property type="match status" value="1"/>
</dbReference>
<dbReference type="InterPro" id="IPR001841">
    <property type="entry name" value="Znf_RING"/>
</dbReference>
<evidence type="ECO:0000313" key="11">
    <source>
        <dbReference type="RefSeq" id="XP_006815961.1"/>
    </source>
</evidence>
<evidence type="ECO:0000313" key="10">
    <source>
        <dbReference type="Proteomes" id="UP000694865"/>
    </source>
</evidence>
<keyword evidence="7" id="KW-0862">Zinc</keyword>
<protein>
    <recommendedName>
        <fullName evidence="2">RING-type E3 ubiquitin transferase</fullName>
        <ecNumber evidence="2">2.3.2.27</ecNumber>
    </recommendedName>
</protein>
<keyword evidence="10" id="KW-1185">Reference proteome</keyword>
<dbReference type="CDD" id="cd16474">
    <property type="entry name" value="RING-H2_RNF111-like"/>
    <property type="match status" value="1"/>
</dbReference>
<evidence type="ECO:0000256" key="7">
    <source>
        <dbReference type="ARBA" id="ARBA00022833"/>
    </source>
</evidence>
<evidence type="ECO:0000256" key="8">
    <source>
        <dbReference type="PROSITE-ProRule" id="PRU00175"/>
    </source>
</evidence>
<keyword evidence="4" id="KW-0479">Metal-binding</keyword>
<dbReference type="SMART" id="SM00184">
    <property type="entry name" value="RING"/>
    <property type="match status" value="1"/>
</dbReference>
<gene>
    <name evidence="11" type="primary">LOC102801940</name>
</gene>
<dbReference type="PANTHER" id="PTHR22937:SF65">
    <property type="entry name" value="E3 UBIQUITIN-PROTEIN LIGASE ARK2C"/>
    <property type="match status" value="1"/>
</dbReference>
<keyword evidence="6" id="KW-0833">Ubl conjugation pathway</keyword>
<dbReference type="Pfam" id="PF13639">
    <property type="entry name" value="zf-RING_2"/>
    <property type="match status" value="1"/>
</dbReference>
<accession>A0ABM0M7H0</accession>
<evidence type="ECO:0000256" key="6">
    <source>
        <dbReference type="ARBA" id="ARBA00022786"/>
    </source>
</evidence>
<dbReference type="SUPFAM" id="SSF57850">
    <property type="entry name" value="RING/U-box"/>
    <property type="match status" value="1"/>
</dbReference>
<dbReference type="Proteomes" id="UP000694865">
    <property type="component" value="Unplaced"/>
</dbReference>
<keyword evidence="3" id="KW-0808">Transferase</keyword>
<keyword evidence="5 8" id="KW-0863">Zinc-finger</keyword>
<evidence type="ECO:0000256" key="1">
    <source>
        <dbReference type="ARBA" id="ARBA00000900"/>
    </source>
</evidence>
<evidence type="ECO:0000259" key="9">
    <source>
        <dbReference type="PROSITE" id="PS50089"/>
    </source>
</evidence>